<comment type="caution">
    <text evidence="1">The sequence shown here is derived from an EMBL/GenBank/DDBJ whole genome shotgun (WGS) entry which is preliminary data.</text>
</comment>
<sequence>MDEIEAYFLDDTEAKYSLVVGTDSDQAQDSADFVTAIVVHRHGKGARYFLARERKPRYHTLRERIWQEAIFSTTIAKTLAEELLEREVPSQNVEVHIDVGENGPTRSLIKELVGFVRGNGFVAHIKPEAYAAASVADRYT</sequence>
<proteinExistence type="predicted"/>
<dbReference type="PANTHER" id="PTHR39961">
    <property type="entry name" value="HYPOTHETICAL CYTOSOLIC PROTEIN"/>
    <property type="match status" value="1"/>
</dbReference>
<dbReference type="Pfam" id="PF04308">
    <property type="entry name" value="RNaseH_like"/>
    <property type="match status" value="1"/>
</dbReference>
<gene>
    <name evidence="1" type="ORF">A3F28_02650</name>
</gene>
<dbReference type="InterPro" id="IPR007405">
    <property type="entry name" value="Phage_KVP40_Orf299"/>
</dbReference>
<evidence type="ECO:0000313" key="1">
    <source>
        <dbReference type="EMBL" id="OGL77551.1"/>
    </source>
</evidence>
<accession>A0A1F7UGZ6</accession>
<protein>
    <submittedName>
        <fullName evidence="1">Uncharacterized protein</fullName>
    </submittedName>
</protein>
<dbReference type="AlphaFoldDB" id="A0A1F7UGZ6"/>
<reference evidence="1 2" key="1">
    <citation type="journal article" date="2016" name="Nat. Commun.">
        <title>Thousands of microbial genomes shed light on interconnected biogeochemical processes in an aquifer system.</title>
        <authorList>
            <person name="Anantharaman K."/>
            <person name="Brown C.T."/>
            <person name="Hug L.A."/>
            <person name="Sharon I."/>
            <person name="Castelle C.J."/>
            <person name="Probst A.J."/>
            <person name="Thomas B.C."/>
            <person name="Singh A."/>
            <person name="Wilkins M.J."/>
            <person name="Karaoz U."/>
            <person name="Brodie E.L."/>
            <person name="Williams K.H."/>
            <person name="Hubbard S.S."/>
            <person name="Banfield J.F."/>
        </authorList>
    </citation>
    <scope>NUCLEOTIDE SEQUENCE [LARGE SCALE GENOMIC DNA]</scope>
</reference>
<dbReference type="Proteomes" id="UP000176598">
    <property type="component" value="Unassembled WGS sequence"/>
</dbReference>
<evidence type="ECO:0000313" key="2">
    <source>
        <dbReference type="Proteomes" id="UP000176598"/>
    </source>
</evidence>
<dbReference type="PANTHER" id="PTHR39961:SF1">
    <property type="entry name" value="DUF458 DOMAIN-CONTAINING PROTEIN"/>
    <property type="match status" value="1"/>
</dbReference>
<dbReference type="EMBL" id="MGEG01000061">
    <property type="protein sequence ID" value="OGL77551.1"/>
    <property type="molecule type" value="Genomic_DNA"/>
</dbReference>
<name>A0A1F7UGZ6_9BACT</name>
<organism evidence="1 2">
    <name type="scientific">Candidatus Uhrbacteria bacterium RIFCSPHIGHO2_12_FULL_57_11</name>
    <dbReference type="NCBI Taxonomy" id="1802398"/>
    <lineage>
        <taxon>Bacteria</taxon>
        <taxon>Candidatus Uhriibacteriota</taxon>
    </lineage>
</organism>